<organism evidence="1 2">
    <name type="scientific">Mucuna pruriens</name>
    <name type="common">Velvet bean</name>
    <name type="synonym">Dolichos pruriens</name>
    <dbReference type="NCBI Taxonomy" id="157652"/>
    <lineage>
        <taxon>Eukaryota</taxon>
        <taxon>Viridiplantae</taxon>
        <taxon>Streptophyta</taxon>
        <taxon>Embryophyta</taxon>
        <taxon>Tracheophyta</taxon>
        <taxon>Spermatophyta</taxon>
        <taxon>Magnoliopsida</taxon>
        <taxon>eudicotyledons</taxon>
        <taxon>Gunneridae</taxon>
        <taxon>Pentapetalae</taxon>
        <taxon>rosids</taxon>
        <taxon>fabids</taxon>
        <taxon>Fabales</taxon>
        <taxon>Fabaceae</taxon>
        <taxon>Papilionoideae</taxon>
        <taxon>50 kb inversion clade</taxon>
        <taxon>NPAAA clade</taxon>
        <taxon>indigoferoid/millettioid clade</taxon>
        <taxon>Phaseoleae</taxon>
        <taxon>Mucuna</taxon>
    </lineage>
</organism>
<evidence type="ECO:0008006" key="3">
    <source>
        <dbReference type="Google" id="ProtNLM"/>
    </source>
</evidence>
<dbReference type="Proteomes" id="UP000257109">
    <property type="component" value="Unassembled WGS sequence"/>
</dbReference>
<reference evidence="1" key="1">
    <citation type="submission" date="2018-05" db="EMBL/GenBank/DDBJ databases">
        <title>Draft genome of Mucuna pruriens seed.</title>
        <authorList>
            <person name="Nnadi N.E."/>
            <person name="Vos R."/>
            <person name="Hasami M.H."/>
            <person name="Devisetty U.K."/>
            <person name="Aguiy J.C."/>
        </authorList>
    </citation>
    <scope>NUCLEOTIDE SEQUENCE [LARGE SCALE GENOMIC DNA]</scope>
    <source>
        <strain evidence="1">JCA_2017</strain>
    </source>
</reference>
<comment type="caution">
    <text evidence="1">The sequence shown here is derived from an EMBL/GenBank/DDBJ whole genome shotgun (WGS) entry which is preliminary data.</text>
</comment>
<evidence type="ECO:0000313" key="1">
    <source>
        <dbReference type="EMBL" id="RDX85465.1"/>
    </source>
</evidence>
<feature type="non-terminal residue" evidence="1">
    <location>
        <position position="1"/>
    </location>
</feature>
<sequence>MGRRMKAGWRSVTLIPTLLQLNLTRKDLESYRQLPHHATAQSVLHYFKSTYYKTSSLSMGSLSFEPLLTQIGSAFADALISWKVKKQSSLTLTLVSHICELQWLRYLLDDLHISFDAPISTYCDNGSAIHL</sequence>
<dbReference type="AlphaFoldDB" id="A0A371G4G5"/>
<protein>
    <recommendedName>
        <fullName evidence="3">Copia protein</fullName>
    </recommendedName>
</protein>
<name>A0A371G4G5_MUCPR</name>
<feature type="non-terminal residue" evidence="1">
    <location>
        <position position="131"/>
    </location>
</feature>
<dbReference type="EMBL" id="QJKJ01006793">
    <property type="protein sequence ID" value="RDX85465.1"/>
    <property type="molecule type" value="Genomic_DNA"/>
</dbReference>
<keyword evidence="2" id="KW-1185">Reference proteome</keyword>
<evidence type="ECO:0000313" key="2">
    <source>
        <dbReference type="Proteomes" id="UP000257109"/>
    </source>
</evidence>
<proteinExistence type="predicted"/>
<gene>
    <name evidence="1" type="ORF">CR513_33351</name>
</gene>
<accession>A0A371G4G5</accession>